<organism evidence="2 3">
    <name type="scientific">Plesiocystis pacifica SIR-1</name>
    <dbReference type="NCBI Taxonomy" id="391625"/>
    <lineage>
        <taxon>Bacteria</taxon>
        <taxon>Pseudomonadati</taxon>
        <taxon>Myxococcota</taxon>
        <taxon>Polyangia</taxon>
        <taxon>Nannocystales</taxon>
        <taxon>Nannocystaceae</taxon>
        <taxon>Plesiocystis</taxon>
    </lineage>
</organism>
<dbReference type="NCBIfam" id="NF006067">
    <property type="entry name" value="PRK08208.1"/>
    <property type="match status" value="1"/>
</dbReference>
<evidence type="ECO:0000313" key="3">
    <source>
        <dbReference type="Proteomes" id="UP000005801"/>
    </source>
</evidence>
<dbReference type="RefSeq" id="WP_006973165.1">
    <property type="nucleotide sequence ID" value="NZ_ABCS01000042.1"/>
</dbReference>
<accession>A6G8X0</accession>
<dbReference type="PANTHER" id="PTHR13932:SF5">
    <property type="entry name" value="RADICAL S-ADENOSYL METHIONINE DOMAIN-CONTAINING PROTEIN 1, MITOCHONDRIAL"/>
    <property type="match status" value="1"/>
</dbReference>
<dbReference type="Proteomes" id="UP000005801">
    <property type="component" value="Unassembled WGS sequence"/>
</dbReference>
<dbReference type="GO" id="GO:0051539">
    <property type="term" value="F:4 iron, 4 sulfur cluster binding"/>
    <property type="evidence" value="ECO:0007669"/>
    <property type="project" value="TreeGrafter"/>
</dbReference>
<proteinExistence type="predicted"/>
<dbReference type="EMBL" id="ABCS01000042">
    <property type="protein sequence ID" value="EDM77656.1"/>
    <property type="molecule type" value="Genomic_DNA"/>
</dbReference>
<dbReference type="PANTHER" id="PTHR13932">
    <property type="entry name" value="COPROPORPHYRINIGEN III OXIDASE"/>
    <property type="match status" value="1"/>
</dbReference>
<dbReference type="STRING" id="391625.PPSIR1_13925"/>
<name>A6G8X0_9BACT</name>
<dbReference type="InterPro" id="IPR006638">
    <property type="entry name" value="Elp3/MiaA/NifB-like_rSAM"/>
</dbReference>
<dbReference type="AlphaFoldDB" id="A6G8X0"/>
<dbReference type="CDD" id="cd01335">
    <property type="entry name" value="Radical_SAM"/>
    <property type="match status" value="1"/>
</dbReference>
<dbReference type="InterPro" id="IPR058240">
    <property type="entry name" value="rSAM_sf"/>
</dbReference>
<reference evidence="2 3" key="1">
    <citation type="submission" date="2007-06" db="EMBL/GenBank/DDBJ databases">
        <authorList>
            <person name="Shimkets L."/>
            <person name="Ferriera S."/>
            <person name="Johnson J."/>
            <person name="Kravitz S."/>
            <person name="Beeson K."/>
            <person name="Sutton G."/>
            <person name="Rogers Y.-H."/>
            <person name="Friedman R."/>
            <person name="Frazier M."/>
            <person name="Venter J.C."/>
        </authorList>
    </citation>
    <scope>NUCLEOTIDE SEQUENCE [LARGE SCALE GENOMIC DNA]</scope>
    <source>
        <strain evidence="2 3">SIR-1</strain>
    </source>
</reference>
<dbReference type="eggNOG" id="COG0635">
    <property type="taxonomic scope" value="Bacteria"/>
</dbReference>
<dbReference type="GO" id="GO:0005737">
    <property type="term" value="C:cytoplasm"/>
    <property type="evidence" value="ECO:0007669"/>
    <property type="project" value="TreeGrafter"/>
</dbReference>
<dbReference type="SUPFAM" id="SSF102114">
    <property type="entry name" value="Radical SAM enzymes"/>
    <property type="match status" value="1"/>
</dbReference>
<gene>
    <name evidence="2" type="ORF">PPSIR1_13925</name>
</gene>
<protein>
    <submittedName>
        <fullName evidence="2">Coproporphyrinogen III oxidase</fullName>
    </submittedName>
</protein>
<dbReference type="InterPro" id="IPR007197">
    <property type="entry name" value="rSAM"/>
</dbReference>
<dbReference type="GO" id="GO:0006779">
    <property type="term" value="P:porphyrin-containing compound biosynthetic process"/>
    <property type="evidence" value="ECO:0007669"/>
    <property type="project" value="TreeGrafter"/>
</dbReference>
<keyword evidence="3" id="KW-1185">Reference proteome</keyword>
<sequence>MTSTPTRSAIGQNRVLDYASTERQVTSSVAELLAGSPFIAYGYAYPHKTAYRPLAPPVELRALWAEEDRRALFVYVHVPFCAVRCGFCNLFTQKHPPEELPARWLSTLFEQMDAVAEAVGVGQADTGFARWALGGGTPTFLEAGALEALLVRLRERFGVDLPTTPSSVETSPETCTDDRLAVLEAAGTRRISIGVQSFAEASLRAVGRPQAAPLAVAALDRIRARSFPILNVDLIYGIAGQTPADFVADIDHAMRWAPEQVYLYPLYQRPLTGLGKRARSWDDQRIACLRAGRARLLEAGYEQVSMRMFQRPPASLGLDPGPAYCCQADGMIGLGVGARSYARSLHYSDDWAVGAAGVRSIVGEWVGRTRADFEHARHGFVLDGDEQRRRWLIQSLLQVAGLERQAYVERFGATVDADFGSTLAELGAHGLLEDDGATVRPTTLGLEWADAIAPWLNSPAVRAASRDYELR</sequence>
<dbReference type="Pfam" id="PF04055">
    <property type="entry name" value="Radical_SAM"/>
    <property type="match status" value="1"/>
</dbReference>
<dbReference type="PROSITE" id="PS51918">
    <property type="entry name" value="RADICAL_SAM"/>
    <property type="match status" value="1"/>
</dbReference>
<evidence type="ECO:0000259" key="1">
    <source>
        <dbReference type="PROSITE" id="PS51918"/>
    </source>
</evidence>
<comment type="caution">
    <text evidence="2">The sequence shown here is derived from an EMBL/GenBank/DDBJ whole genome shotgun (WGS) entry which is preliminary data.</text>
</comment>
<dbReference type="SFLD" id="SFLDS00029">
    <property type="entry name" value="Radical_SAM"/>
    <property type="match status" value="1"/>
</dbReference>
<dbReference type="Gene3D" id="3.30.750.200">
    <property type="match status" value="1"/>
</dbReference>
<dbReference type="SMART" id="SM00729">
    <property type="entry name" value="Elp3"/>
    <property type="match status" value="1"/>
</dbReference>
<dbReference type="GO" id="GO:0003824">
    <property type="term" value="F:catalytic activity"/>
    <property type="evidence" value="ECO:0007669"/>
    <property type="project" value="InterPro"/>
</dbReference>
<feature type="domain" description="Radical SAM core" evidence="1">
    <location>
        <begin position="66"/>
        <end position="307"/>
    </location>
</feature>
<evidence type="ECO:0000313" key="2">
    <source>
        <dbReference type="EMBL" id="EDM77656.1"/>
    </source>
</evidence>
<dbReference type="InterPro" id="IPR034505">
    <property type="entry name" value="Coproporphyrinogen-III_oxidase"/>
</dbReference>
<dbReference type="SFLD" id="SFLDG01065">
    <property type="entry name" value="anaerobic_coproporphyrinogen-I"/>
    <property type="match status" value="1"/>
</dbReference>